<dbReference type="InterPro" id="IPR050570">
    <property type="entry name" value="Cell_wall_metabolism_enzyme"/>
</dbReference>
<dbReference type="AlphaFoldDB" id="A0A1N6QFN3"/>
<gene>
    <name evidence="2" type="ORF">SAMN05920897_104152</name>
</gene>
<dbReference type="PANTHER" id="PTHR21666">
    <property type="entry name" value="PEPTIDASE-RELATED"/>
    <property type="match status" value="1"/>
</dbReference>
<evidence type="ECO:0000313" key="2">
    <source>
        <dbReference type="EMBL" id="SIQ15394.1"/>
    </source>
</evidence>
<dbReference type="EMBL" id="FTMS01000004">
    <property type="protein sequence ID" value="SIQ15394.1"/>
    <property type="molecule type" value="Genomic_DNA"/>
</dbReference>
<keyword evidence="3" id="KW-1185">Reference proteome</keyword>
<dbReference type="CDD" id="cd12797">
    <property type="entry name" value="M23_peptidase"/>
    <property type="match status" value="1"/>
</dbReference>
<dbReference type="Pfam" id="PF01551">
    <property type="entry name" value="Peptidase_M23"/>
    <property type="match status" value="1"/>
</dbReference>
<dbReference type="OrthoDB" id="9809488at2"/>
<organism evidence="2 3">
    <name type="scientific">Alkalispirochaeta americana</name>
    <dbReference type="NCBI Taxonomy" id="159291"/>
    <lineage>
        <taxon>Bacteria</taxon>
        <taxon>Pseudomonadati</taxon>
        <taxon>Spirochaetota</taxon>
        <taxon>Spirochaetia</taxon>
        <taxon>Spirochaetales</taxon>
        <taxon>Spirochaetaceae</taxon>
        <taxon>Alkalispirochaeta</taxon>
    </lineage>
</organism>
<dbReference type="PANTHER" id="PTHR21666:SF294">
    <property type="entry name" value="PEPTIDASE M23"/>
    <property type="match status" value="1"/>
</dbReference>
<accession>A0A1N6QFN3</accession>
<dbReference type="Proteomes" id="UP000186400">
    <property type="component" value="Unassembled WGS sequence"/>
</dbReference>
<name>A0A1N6QFN3_9SPIO</name>
<dbReference type="STRING" id="159291.SAMN05920897_104152"/>
<evidence type="ECO:0000313" key="3">
    <source>
        <dbReference type="Proteomes" id="UP000186400"/>
    </source>
</evidence>
<sequence length="407" mass="44731">MVMKRSASVIPGAPHLFTLVLSLGTLFLGTASLPVTAQTSGATAHLEVYAVQNDDNSFDLFARNDHSIPIYISVDFDQLVNLAPETNLPWRGAIPPGDTRPLFSLTPTAQRGRIGYSLRYQAALGDPATASHHDDHLYLFPFEHGTKRRLSQGFGGSFSHFGENRYAVDFDMPEGTPVYAARGGLVVHVKQDGRAGGPSPAYADHGNVIVIAHDDGSFGNYVHLRFRGSRVQPGDTVSAGDHIGYSGNTGISSGPHLHFDVRLPQRDGTMQSVPFLFRGLQGEAISPEEGHFYYASHPGGEDFPVVFGEDLRNQDFADHLEEVPVTHSVSFRTEEYDLTHAIYLQNGFPEAIRATVGFNLVHMRAEATLPLEIEVPPASEVFLTLLRADPGRDRWQYAPTVRFQRLR</sequence>
<dbReference type="SUPFAM" id="SSF51261">
    <property type="entry name" value="Duplicated hybrid motif"/>
    <property type="match status" value="1"/>
</dbReference>
<protein>
    <submittedName>
        <fullName evidence="2">Peptidase family M23</fullName>
    </submittedName>
</protein>
<evidence type="ECO:0000259" key="1">
    <source>
        <dbReference type="Pfam" id="PF01551"/>
    </source>
</evidence>
<proteinExistence type="predicted"/>
<dbReference type="InterPro" id="IPR011055">
    <property type="entry name" value="Dup_hybrid_motif"/>
</dbReference>
<dbReference type="Gene3D" id="2.70.70.10">
    <property type="entry name" value="Glucose Permease (Domain IIA)"/>
    <property type="match status" value="1"/>
</dbReference>
<feature type="domain" description="M23ase beta-sheet core" evidence="1">
    <location>
        <begin position="165"/>
        <end position="263"/>
    </location>
</feature>
<reference evidence="2 3" key="1">
    <citation type="submission" date="2017-01" db="EMBL/GenBank/DDBJ databases">
        <authorList>
            <person name="Mah S.A."/>
            <person name="Swanson W.J."/>
            <person name="Moy G.W."/>
            <person name="Vacquier V.D."/>
        </authorList>
    </citation>
    <scope>NUCLEOTIDE SEQUENCE [LARGE SCALE GENOMIC DNA]</scope>
    <source>
        <strain evidence="2 3">ASpG1</strain>
    </source>
</reference>
<dbReference type="GO" id="GO:0004222">
    <property type="term" value="F:metalloendopeptidase activity"/>
    <property type="evidence" value="ECO:0007669"/>
    <property type="project" value="TreeGrafter"/>
</dbReference>
<dbReference type="InterPro" id="IPR016047">
    <property type="entry name" value="M23ase_b-sheet_dom"/>
</dbReference>